<sequence length="48" mass="5611">MIDRAKMLLISHLAFSEAQAHRYIEKQAMDMRATKRAIAEEILKTYES</sequence>
<dbReference type="InterPro" id="IPR005561">
    <property type="entry name" value="ANTAR"/>
</dbReference>
<accession>A0A645IRC8</accession>
<dbReference type="GO" id="GO:0003723">
    <property type="term" value="F:RNA binding"/>
    <property type="evidence" value="ECO:0007669"/>
    <property type="project" value="InterPro"/>
</dbReference>
<dbReference type="InterPro" id="IPR036388">
    <property type="entry name" value="WH-like_DNA-bd_sf"/>
</dbReference>
<dbReference type="PROSITE" id="PS50921">
    <property type="entry name" value="ANTAR"/>
    <property type="match status" value="1"/>
</dbReference>
<dbReference type="SUPFAM" id="SSF52172">
    <property type="entry name" value="CheY-like"/>
    <property type="match status" value="1"/>
</dbReference>
<comment type="caution">
    <text evidence="2">The sequence shown here is derived from an EMBL/GenBank/DDBJ whole genome shotgun (WGS) entry which is preliminary data.</text>
</comment>
<reference evidence="2" key="1">
    <citation type="submission" date="2019-08" db="EMBL/GenBank/DDBJ databases">
        <authorList>
            <person name="Kucharzyk K."/>
            <person name="Murdoch R.W."/>
            <person name="Higgins S."/>
            <person name="Loffler F."/>
        </authorList>
    </citation>
    <scope>NUCLEOTIDE SEQUENCE</scope>
</reference>
<evidence type="ECO:0000313" key="2">
    <source>
        <dbReference type="EMBL" id="MPN53777.1"/>
    </source>
</evidence>
<dbReference type="Pfam" id="PF03861">
    <property type="entry name" value="ANTAR"/>
    <property type="match status" value="1"/>
</dbReference>
<feature type="domain" description="ANTAR" evidence="1">
    <location>
        <begin position="1"/>
        <end position="43"/>
    </location>
</feature>
<dbReference type="AlphaFoldDB" id="A0A645IRC8"/>
<evidence type="ECO:0000259" key="1">
    <source>
        <dbReference type="PROSITE" id="PS50921"/>
    </source>
</evidence>
<dbReference type="Gene3D" id="1.10.10.10">
    <property type="entry name" value="Winged helix-like DNA-binding domain superfamily/Winged helix DNA-binding domain"/>
    <property type="match status" value="1"/>
</dbReference>
<protein>
    <recommendedName>
        <fullName evidence="1">ANTAR domain-containing protein</fullName>
    </recommendedName>
</protein>
<organism evidence="2">
    <name type="scientific">bioreactor metagenome</name>
    <dbReference type="NCBI Taxonomy" id="1076179"/>
    <lineage>
        <taxon>unclassified sequences</taxon>
        <taxon>metagenomes</taxon>
        <taxon>ecological metagenomes</taxon>
    </lineage>
</organism>
<gene>
    <name evidence="2" type="ORF">SDC9_201443</name>
</gene>
<dbReference type="EMBL" id="VSSQ01121272">
    <property type="protein sequence ID" value="MPN53777.1"/>
    <property type="molecule type" value="Genomic_DNA"/>
</dbReference>
<dbReference type="InterPro" id="IPR011006">
    <property type="entry name" value="CheY-like_superfamily"/>
</dbReference>
<proteinExistence type="predicted"/>
<name>A0A645IRC8_9ZZZZ</name>